<dbReference type="PANTHER" id="PTHR10210:SF32">
    <property type="entry name" value="RIBOSE-PHOSPHATE PYROPHOSPHOKINASE 2"/>
    <property type="match status" value="1"/>
</dbReference>
<dbReference type="EC" id="2.7.6.1" evidence="1"/>
<dbReference type="Gene3D" id="3.40.50.2020">
    <property type="match status" value="2"/>
</dbReference>
<dbReference type="NCBIfam" id="TIGR01251">
    <property type="entry name" value="ribP_PPkin"/>
    <property type="match status" value="1"/>
</dbReference>
<dbReference type="GO" id="GO:0006015">
    <property type="term" value="P:5-phosphoribose 1-diphosphate biosynthetic process"/>
    <property type="evidence" value="ECO:0007669"/>
    <property type="project" value="TreeGrafter"/>
</dbReference>
<dbReference type="eggNOG" id="arCOG00067">
    <property type="taxonomic scope" value="Archaea"/>
</dbReference>
<dbReference type="Pfam" id="PF14572">
    <property type="entry name" value="Pribosyl_synth"/>
    <property type="match status" value="1"/>
</dbReference>
<evidence type="ECO:0000313" key="10">
    <source>
        <dbReference type="Proteomes" id="UP000013307"/>
    </source>
</evidence>
<evidence type="ECO:0000256" key="6">
    <source>
        <dbReference type="ARBA" id="ARBA00022840"/>
    </source>
</evidence>
<dbReference type="Pfam" id="PF13793">
    <property type="entry name" value="Pribosyltran_N"/>
    <property type="match status" value="1"/>
</dbReference>
<dbReference type="InterPro" id="IPR000836">
    <property type="entry name" value="PRTase_dom"/>
</dbReference>
<dbReference type="InterPro" id="IPR029057">
    <property type="entry name" value="PRTase-like"/>
</dbReference>
<dbReference type="AlphaFoldDB" id="N0BEV9"/>
<feature type="domain" description="Ribose-phosphate pyrophosphokinase N-terminal" evidence="8">
    <location>
        <begin position="12"/>
        <end position="117"/>
    </location>
</feature>
<dbReference type="SMART" id="SM01400">
    <property type="entry name" value="Pribosyltran_N"/>
    <property type="match status" value="1"/>
</dbReference>
<evidence type="ECO:0000256" key="1">
    <source>
        <dbReference type="ARBA" id="ARBA00013247"/>
    </source>
</evidence>
<keyword evidence="2" id="KW-0808">Transferase</keyword>
<reference evidence="9 10" key="1">
    <citation type="journal article" date="2013" name="Genome Announc.">
        <title>Complete Genome Sequence of the Thermophilic and Facultatively Chemolithoautotrophic Sulfate Reducer Archaeoglobus sulfaticallidus Strain PM70-1T.</title>
        <authorList>
            <person name="Stokke R."/>
            <person name="Hocking W.P."/>
            <person name="Steinsbu B.O."/>
            <person name="Steen I.H."/>
        </authorList>
    </citation>
    <scope>NUCLEOTIDE SEQUENCE [LARGE SCALE GENOMIC DNA]</scope>
    <source>
        <strain evidence="9">PM70-1</strain>
    </source>
</reference>
<dbReference type="STRING" id="387631.Asulf_01551"/>
<dbReference type="Proteomes" id="UP000013307">
    <property type="component" value="Chromosome"/>
</dbReference>
<dbReference type="HOGENOM" id="CLU_033546_2_0_2"/>
<dbReference type="GO" id="GO:0005737">
    <property type="term" value="C:cytoplasm"/>
    <property type="evidence" value="ECO:0007669"/>
    <property type="project" value="TreeGrafter"/>
</dbReference>
<proteinExistence type="predicted"/>
<name>N0BEV9_9EURY</name>
<dbReference type="SUPFAM" id="SSF53271">
    <property type="entry name" value="PRTase-like"/>
    <property type="match status" value="2"/>
</dbReference>
<keyword evidence="3" id="KW-0545">Nucleotide biosynthesis</keyword>
<sequence length="297" mass="33349">MPKVIIPATQGILAYEISKRTGITLSYAELEKFPDGEKYVRVSEAVKGSDVFIVNSFHHMPDEMIIETIFLIDIFKSVGANEVVGIFPYFPYSRFRRFIGGEANRLKTISKLFRTAGLNKMYVVDFHLQNVEEFFDFEVINISAMPLLADYVKRNFELEDAVVVGADEVAEFWARIVSEKLGTDYKLMRKIRIDAENVIIDSVPDVSNRDVVLVDDIISTGGTVVQAIKALRHSGAKRIYAVCTHPLLSNEALKLIYRAGIDGIVGTDTVLSPISHVSVAEIISEEIRKRELDENKS</sequence>
<dbReference type="PANTHER" id="PTHR10210">
    <property type="entry name" value="RIBOSE-PHOSPHATE DIPHOSPHOKINASE FAMILY MEMBER"/>
    <property type="match status" value="1"/>
</dbReference>
<keyword evidence="6" id="KW-0067">ATP-binding</keyword>
<evidence type="ECO:0000259" key="8">
    <source>
        <dbReference type="Pfam" id="PF13793"/>
    </source>
</evidence>
<keyword evidence="10" id="KW-1185">Reference proteome</keyword>
<dbReference type="GO" id="GO:0004749">
    <property type="term" value="F:ribose phosphate diphosphokinase activity"/>
    <property type="evidence" value="ECO:0007669"/>
    <property type="project" value="UniProtKB-EC"/>
</dbReference>
<protein>
    <recommendedName>
        <fullName evidence="1">ribose-phosphate diphosphokinase</fullName>
        <ecNumber evidence="1">2.7.6.1</ecNumber>
    </recommendedName>
</protein>
<dbReference type="OrthoDB" id="371997at2157"/>
<dbReference type="KEGG" id="ast:Asulf_01551"/>
<dbReference type="InterPro" id="IPR005946">
    <property type="entry name" value="Rib-P_diPkinase"/>
</dbReference>
<keyword evidence="4" id="KW-0547">Nucleotide-binding</keyword>
<dbReference type="EMBL" id="CP005290">
    <property type="protein sequence ID" value="AGK61528.1"/>
    <property type="molecule type" value="Genomic_DNA"/>
</dbReference>
<dbReference type="GeneID" id="15393186"/>
<comment type="catalytic activity">
    <reaction evidence="7">
        <text>D-ribose 5-phosphate + ATP = 5-phospho-alpha-D-ribose 1-diphosphate + AMP + H(+)</text>
        <dbReference type="Rhea" id="RHEA:15609"/>
        <dbReference type="ChEBI" id="CHEBI:15378"/>
        <dbReference type="ChEBI" id="CHEBI:30616"/>
        <dbReference type="ChEBI" id="CHEBI:58017"/>
        <dbReference type="ChEBI" id="CHEBI:78346"/>
        <dbReference type="ChEBI" id="CHEBI:456215"/>
        <dbReference type="EC" id="2.7.6.1"/>
    </reaction>
</comment>
<evidence type="ECO:0000313" key="9">
    <source>
        <dbReference type="EMBL" id="AGK61528.1"/>
    </source>
</evidence>
<evidence type="ECO:0000256" key="7">
    <source>
        <dbReference type="ARBA" id="ARBA00049535"/>
    </source>
</evidence>
<keyword evidence="5 9" id="KW-0418">Kinase</keyword>
<accession>N0BEV9</accession>
<dbReference type="RefSeq" id="WP_015591126.1">
    <property type="nucleotide sequence ID" value="NC_021169.1"/>
</dbReference>
<dbReference type="InterPro" id="IPR029099">
    <property type="entry name" value="Pribosyltran_N"/>
</dbReference>
<dbReference type="GO" id="GO:0002189">
    <property type="term" value="C:ribose phosphate diphosphokinase complex"/>
    <property type="evidence" value="ECO:0007669"/>
    <property type="project" value="TreeGrafter"/>
</dbReference>
<organism evidence="9 10">
    <name type="scientific">Archaeoglobus sulfaticallidus PM70-1</name>
    <dbReference type="NCBI Taxonomy" id="387631"/>
    <lineage>
        <taxon>Archaea</taxon>
        <taxon>Methanobacteriati</taxon>
        <taxon>Methanobacteriota</taxon>
        <taxon>Archaeoglobi</taxon>
        <taxon>Archaeoglobales</taxon>
        <taxon>Archaeoglobaceae</taxon>
        <taxon>Archaeoglobus</taxon>
    </lineage>
</organism>
<dbReference type="GO" id="GO:0000287">
    <property type="term" value="F:magnesium ion binding"/>
    <property type="evidence" value="ECO:0007669"/>
    <property type="project" value="InterPro"/>
</dbReference>
<dbReference type="FunFam" id="3.40.50.2020:FF:000014">
    <property type="entry name" value="Ribose-phosphate pyrophosphokinase 1"/>
    <property type="match status" value="1"/>
</dbReference>
<evidence type="ECO:0000256" key="3">
    <source>
        <dbReference type="ARBA" id="ARBA00022727"/>
    </source>
</evidence>
<dbReference type="GO" id="GO:0005524">
    <property type="term" value="F:ATP binding"/>
    <property type="evidence" value="ECO:0007669"/>
    <property type="project" value="UniProtKB-KW"/>
</dbReference>
<evidence type="ECO:0000256" key="4">
    <source>
        <dbReference type="ARBA" id="ARBA00022741"/>
    </source>
</evidence>
<evidence type="ECO:0000256" key="5">
    <source>
        <dbReference type="ARBA" id="ARBA00022777"/>
    </source>
</evidence>
<evidence type="ECO:0000256" key="2">
    <source>
        <dbReference type="ARBA" id="ARBA00022679"/>
    </source>
</evidence>
<gene>
    <name evidence="9" type="ORF">Asulf_01551</name>
</gene>
<dbReference type="GO" id="GO:0016301">
    <property type="term" value="F:kinase activity"/>
    <property type="evidence" value="ECO:0007669"/>
    <property type="project" value="UniProtKB-KW"/>
</dbReference>
<dbReference type="GO" id="GO:0006164">
    <property type="term" value="P:purine nucleotide biosynthetic process"/>
    <property type="evidence" value="ECO:0007669"/>
    <property type="project" value="TreeGrafter"/>
</dbReference>
<dbReference type="CDD" id="cd06223">
    <property type="entry name" value="PRTases_typeI"/>
    <property type="match status" value="1"/>
</dbReference>